<dbReference type="Pfam" id="PF13412">
    <property type="entry name" value="HTH_24"/>
    <property type="match status" value="1"/>
</dbReference>
<evidence type="ECO:0000256" key="1">
    <source>
        <dbReference type="ARBA" id="ARBA00007957"/>
    </source>
</evidence>
<feature type="binding site" evidence="7">
    <location>
        <position position="82"/>
    </location>
    <ligand>
        <name>Zn(2+)</name>
        <dbReference type="ChEBI" id="CHEBI:29105"/>
    </ligand>
</feature>
<evidence type="ECO:0000256" key="6">
    <source>
        <dbReference type="ARBA" id="ARBA00023163"/>
    </source>
</evidence>
<comment type="similarity">
    <text evidence="1">Belongs to the Fur family.</text>
</comment>
<dbReference type="SUPFAM" id="SSF46785">
    <property type="entry name" value="Winged helix' DNA-binding domain"/>
    <property type="match status" value="2"/>
</dbReference>
<keyword evidence="5" id="KW-0238">DNA-binding</keyword>
<keyword evidence="4" id="KW-0805">Transcription regulation</keyword>
<proteinExistence type="inferred from homology"/>
<keyword evidence="6" id="KW-0804">Transcription</keyword>
<feature type="binding site" evidence="7">
    <location>
        <position position="79"/>
    </location>
    <ligand>
        <name>Zn(2+)</name>
        <dbReference type="ChEBI" id="CHEBI:29105"/>
    </ligand>
</feature>
<dbReference type="PANTHER" id="PTHR33202:SF7">
    <property type="entry name" value="FERRIC UPTAKE REGULATION PROTEIN"/>
    <property type="match status" value="1"/>
</dbReference>
<dbReference type="GO" id="GO:0045892">
    <property type="term" value="P:negative regulation of DNA-templated transcription"/>
    <property type="evidence" value="ECO:0007669"/>
    <property type="project" value="TreeGrafter"/>
</dbReference>
<evidence type="ECO:0000313" key="9">
    <source>
        <dbReference type="EMBL" id="MBC8209357.1"/>
    </source>
</evidence>
<feature type="binding site" evidence="8">
    <location>
        <position position="75"/>
    </location>
    <ligand>
        <name>Fe cation</name>
        <dbReference type="ChEBI" id="CHEBI:24875"/>
    </ligand>
</feature>
<name>A0A8J6N9M2_9BACT</name>
<comment type="cofactor">
    <cofactor evidence="8">
        <name>Mn(2+)</name>
        <dbReference type="ChEBI" id="CHEBI:29035"/>
    </cofactor>
    <cofactor evidence="8">
        <name>Fe(2+)</name>
        <dbReference type="ChEBI" id="CHEBI:29033"/>
    </cofactor>
    <text evidence="8">Binds 1 Mn(2+) or Fe(2+) ion per subunit.</text>
</comment>
<keyword evidence="3 7" id="KW-0862">Zinc</keyword>
<feature type="binding site" evidence="7">
    <location>
        <position position="122"/>
    </location>
    <ligand>
        <name>Zn(2+)</name>
        <dbReference type="ChEBI" id="CHEBI:29105"/>
    </ligand>
</feature>
<dbReference type="Gene3D" id="3.30.1490.190">
    <property type="match status" value="1"/>
</dbReference>
<evidence type="ECO:0000256" key="5">
    <source>
        <dbReference type="ARBA" id="ARBA00023125"/>
    </source>
</evidence>
<dbReference type="PANTHER" id="PTHR33202">
    <property type="entry name" value="ZINC UPTAKE REGULATION PROTEIN"/>
    <property type="match status" value="1"/>
</dbReference>
<evidence type="ECO:0000256" key="2">
    <source>
        <dbReference type="ARBA" id="ARBA00022491"/>
    </source>
</evidence>
<dbReference type="Proteomes" id="UP000599024">
    <property type="component" value="Unassembled WGS sequence"/>
</dbReference>
<dbReference type="InterPro" id="IPR036388">
    <property type="entry name" value="WH-like_DNA-bd_sf"/>
</dbReference>
<accession>A0A8J6N9M2</accession>
<comment type="cofactor">
    <cofactor evidence="7">
        <name>Zn(2+)</name>
        <dbReference type="ChEBI" id="CHEBI:29105"/>
    </cofactor>
    <text evidence="7">Binds 1 zinc ion per subunit.</text>
</comment>
<dbReference type="AlphaFoldDB" id="A0A8J6N9M2"/>
<reference evidence="9 10" key="1">
    <citation type="submission" date="2020-08" db="EMBL/GenBank/DDBJ databases">
        <title>Bridging the membrane lipid divide: bacteria of the FCB group superphylum have the potential to synthesize archaeal ether lipids.</title>
        <authorList>
            <person name="Villanueva L."/>
            <person name="Von Meijenfeldt F.A.B."/>
            <person name="Westbye A.B."/>
            <person name="Yadav S."/>
            <person name="Hopmans E.C."/>
            <person name="Dutilh B.E."/>
            <person name="Sinninghe Damste J.S."/>
        </authorList>
    </citation>
    <scope>NUCLEOTIDE SEQUENCE [LARGE SCALE GENOMIC DNA]</scope>
    <source>
        <strain evidence="9">NIOZ-UU81</strain>
    </source>
</reference>
<dbReference type="InterPro" id="IPR043135">
    <property type="entry name" value="Fur_C"/>
</dbReference>
<dbReference type="InterPro" id="IPR002481">
    <property type="entry name" value="FUR"/>
</dbReference>
<dbReference type="EMBL" id="JACNLK010000094">
    <property type="protein sequence ID" value="MBC8209357.1"/>
    <property type="molecule type" value="Genomic_DNA"/>
</dbReference>
<dbReference type="Gene3D" id="1.10.10.10">
    <property type="entry name" value="Winged helix-like DNA-binding domain superfamily/Winged helix DNA-binding domain"/>
    <property type="match status" value="2"/>
</dbReference>
<dbReference type="GO" id="GO:0003700">
    <property type="term" value="F:DNA-binding transcription factor activity"/>
    <property type="evidence" value="ECO:0007669"/>
    <property type="project" value="InterPro"/>
</dbReference>
<dbReference type="GO" id="GO:0008270">
    <property type="term" value="F:zinc ion binding"/>
    <property type="evidence" value="ECO:0007669"/>
    <property type="project" value="TreeGrafter"/>
</dbReference>
<keyword evidence="7" id="KW-0479">Metal-binding</keyword>
<sequence length="207" mass="23061">MRMTNQRQMILDALQTEGVHLTADEVYEQVRQLMPRISLGTVYRNLEFLVEAGMISKLDVSGRQKCFEAKVSDHDHVVCVRCHRLKNLSLGRKRRDYSSHEIIDGYTIKGCRVEFSGLCPNCQKIEKQGEVDMGCGCKSDGLNEEQKKVLGAMAKCDGPCGAKDIAAATGLESKTVSARITALKKKGYVDSPVRCKYQITEDGRNVI</sequence>
<evidence type="ECO:0000256" key="3">
    <source>
        <dbReference type="ARBA" id="ARBA00022833"/>
    </source>
</evidence>
<evidence type="ECO:0000256" key="8">
    <source>
        <dbReference type="PIRSR" id="PIRSR602481-2"/>
    </source>
</evidence>
<keyword evidence="8" id="KW-0408">Iron</keyword>
<evidence type="ECO:0000256" key="4">
    <source>
        <dbReference type="ARBA" id="ARBA00023015"/>
    </source>
</evidence>
<dbReference type="GO" id="GO:0000976">
    <property type="term" value="F:transcription cis-regulatory region binding"/>
    <property type="evidence" value="ECO:0007669"/>
    <property type="project" value="TreeGrafter"/>
</dbReference>
<dbReference type="InterPro" id="IPR036390">
    <property type="entry name" value="WH_DNA-bd_sf"/>
</dbReference>
<comment type="caution">
    <text evidence="9">The sequence shown here is derived from an EMBL/GenBank/DDBJ whole genome shotgun (WGS) entry which is preliminary data.</text>
</comment>
<evidence type="ECO:0000313" key="10">
    <source>
        <dbReference type="Proteomes" id="UP000599024"/>
    </source>
</evidence>
<feature type="binding site" evidence="7">
    <location>
        <position position="119"/>
    </location>
    <ligand>
        <name>Zn(2+)</name>
        <dbReference type="ChEBI" id="CHEBI:29105"/>
    </ligand>
</feature>
<evidence type="ECO:0000256" key="7">
    <source>
        <dbReference type="PIRSR" id="PIRSR602481-1"/>
    </source>
</evidence>
<dbReference type="GO" id="GO:1900376">
    <property type="term" value="P:regulation of secondary metabolite biosynthetic process"/>
    <property type="evidence" value="ECO:0007669"/>
    <property type="project" value="TreeGrafter"/>
</dbReference>
<gene>
    <name evidence="9" type="ORF">H8E79_09365</name>
</gene>
<dbReference type="CDD" id="cd07153">
    <property type="entry name" value="Fur_like"/>
    <property type="match status" value="1"/>
</dbReference>
<dbReference type="Pfam" id="PF01475">
    <property type="entry name" value="FUR"/>
    <property type="match status" value="1"/>
</dbReference>
<keyword evidence="2" id="KW-0678">Repressor</keyword>
<organism evidence="9 10">
    <name type="scientific">Candidatus Desulfatifera sulfidica</name>
    <dbReference type="NCBI Taxonomy" id="2841691"/>
    <lineage>
        <taxon>Bacteria</taxon>
        <taxon>Pseudomonadati</taxon>
        <taxon>Thermodesulfobacteriota</taxon>
        <taxon>Desulfobulbia</taxon>
        <taxon>Desulfobulbales</taxon>
        <taxon>Desulfobulbaceae</taxon>
        <taxon>Candidatus Desulfatifera</taxon>
    </lineage>
</organism>
<protein>
    <submittedName>
        <fullName evidence="9">Transcriptional repressor</fullName>
    </submittedName>
</protein>